<reference evidence="1 2" key="1">
    <citation type="submission" date="2020-08" db="EMBL/GenBank/DDBJ databases">
        <authorList>
            <person name="Newling K."/>
            <person name="Davey J."/>
            <person name="Forrester S."/>
        </authorList>
    </citation>
    <scope>NUCLEOTIDE SEQUENCE [LARGE SCALE GENOMIC DNA]</scope>
    <source>
        <strain evidence="2">Crithidia deanei Carvalho (ATCC PRA-265)</strain>
    </source>
</reference>
<evidence type="ECO:0000313" key="1">
    <source>
        <dbReference type="EMBL" id="CAD2222754.1"/>
    </source>
</evidence>
<keyword evidence="2" id="KW-1185">Reference proteome</keyword>
<organism evidence="1 2">
    <name type="scientific">Angomonas deanei</name>
    <dbReference type="NCBI Taxonomy" id="59799"/>
    <lineage>
        <taxon>Eukaryota</taxon>
        <taxon>Discoba</taxon>
        <taxon>Euglenozoa</taxon>
        <taxon>Kinetoplastea</taxon>
        <taxon>Metakinetoplastina</taxon>
        <taxon>Trypanosomatida</taxon>
        <taxon>Trypanosomatidae</taxon>
        <taxon>Strigomonadinae</taxon>
        <taxon>Angomonas</taxon>
    </lineage>
</organism>
<evidence type="ECO:0000313" key="2">
    <source>
        <dbReference type="Proteomes" id="UP000515908"/>
    </source>
</evidence>
<gene>
    <name evidence="1" type="ORF">ADEAN_001030100</name>
</gene>
<dbReference type="VEuPathDB" id="TriTrypDB:ADEAN_001030100"/>
<dbReference type="AlphaFoldDB" id="A0A7G2CUZ6"/>
<dbReference type="Proteomes" id="UP000515908">
    <property type="component" value="Chromosome 28"/>
</dbReference>
<proteinExistence type="predicted"/>
<accession>A0A7G2CUZ6</accession>
<sequence length="222" mass="24130">MPSTSLFDLFLSAIDALNPSEIPARKAVQQQITDSTNSLLQNFLNTALRSEAALPAGLAETETPFPFHELIPAGDFTAVEESVGQHFPDALAAAITGANLPSSTTLAERRVALFRALPKSYRVVLLVTAVWLSLKFWAASLQRVTLTALFFSMQDQLVQDRRQSAPRESAPTEVQSDALLWAPAEDDFHHSGETAVNALCTATEEAEIVLLRGSNYCVPFLS</sequence>
<name>A0A7G2CUZ6_9TRYP</name>
<protein>
    <submittedName>
        <fullName evidence="1">Uncharacterized protein</fullName>
    </submittedName>
</protein>
<dbReference type="EMBL" id="LR877172">
    <property type="protein sequence ID" value="CAD2222754.1"/>
    <property type="molecule type" value="Genomic_DNA"/>
</dbReference>